<evidence type="ECO:0000256" key="11">
    <source>
        <dbReference type="PIRSR" id="PIRSR000495-1"/>
    </source>
</evidence>
<dbReference type="OrthoDB" id="9807137at2"/>
<evidence type="ECO:0000256" key="2">
    <source>
        <dbReference type="ARBA" id="ARBA00011152"/>
    </source>
</evidence>
<evidence type="ECO:0000256" key="7">
    <source>
        <dbReference type="ARBA" id="ARBA00023239"/>
    </source>
</evidence>
<evidence type="ECO:0000256" key="8">
    <source>
        <dbReference type="ARBA" id="ARBA00047838"/>
    </source>
</evidence>
<feature type="active site" description="Nucleophile" evidence="10 11">
    <location>
        <position position="80"/>
    </location>
</feature>
<keyword evidence="14" id="KW-1185">Reference proteome</keyword>
<dbReference type="RefSeq" id="WP_130285142.1">
    <property type="nucleotide sequence ID" value="NZ_SGXE01000001.1"/>
</dbReference>
<organism evidence="13 14">
    <name type="scientific">Aquimarina brevivitae</name>
    <dbReference type="NCBI Taxonomy" id="323412"/>
    <lineage>
        <taxon>Bacteria</taxon>
        <taxon>Pseudomonadati</taxon>
        <taxon>Bacteroidota</taxon>
        <taxon>Flavobacteriia</taxon>
        <taxon>Flavobacteriales</taxon>
        <taxon>Flavobacteriaceae</taxon>
        <taxon>Aquimarina</taxon>
    </lineage>
</organism>
<dbReference type="PANTHER" id="PTHR42701:SF1">
    <property type="entry name" value="IMIDAZOLE GLYCEROL PHOSPHATE SYNTHASE SUBUNIT HISH"/>
    <property type="match status" value="1"/>
</dbReference>
<dbReference type="UniPathway" id="UPA00031">
    <property type="reaction ID" value="UER00010"/>
</dbReference>
<evidence type="ECO:0000256" key="4">
    <source>
        <dbReference type="ARBA" id="ARBA00022801"/>
    </source>
</evidence>
<feature type="active site" evidence="10 11">
    <location>
        <position position="186"/>
    </location>
</feature>
<gene>
    <name evidence="10" type="primary">hisH</name>
    <name evidence="13" type="ORF">EV197_0502</name>
</gene>
<protein>
    <recommendedName>
        <fullName evidence="10">Imidazole glycerol phosphate synthase subunit HisH</fullName>
        <ecNumber evidence="10">4.3.2.10</ecNumber>
    </recommendedName>
    <alternativeName>
        <fullName evidence="10">IGP synthase glutaminase subunit</fullName>
        <ecNumber evidence="10">3.5.1.2</ecNumber>
    </alternativeName>
    <alternativeName>
        <fullName evidence="10">IGP synthase subunit HisH</fullName>
    </alternativeName>
    <alternativeName>
        <fullName evidence="10">ImGP synthase subunit HisH</fullName>
        <shortName evidence="10">IGPS subunit HisH</shortName>
    </alternativeName>
</protein>
<dbReference type="HAMAP" id="MF_00278">
    <property type="entry name" value="HisH"/>
    <property type="match status" value="1"/>
</dbReference>
<dbReference type="InterPro" id="IPR017926">
    <property type="entry name" value="GATASE"/>
</dbReference>
<keyword evidence="5 10" id="KW-0315">Glutamine amidotransferase</keyword>
<evidence type="ECO:0000256" key="5">
    <source>
        <dbReference type="ARBA" id="ARBA00022962"/>
    </source>
</evidence>
<dbReference type="GO" id="GO:0000107">
    <property type="term" value="F:imidazoleglycerol-phosphate synthase activity"/>
    <property type="evidence" value="ECO:0007669"/>
    <property type="project" value="UniProtKB-UniRule"/>
</dbReference>
<dbReference type="EMBL" id="SGXE01000001">
    <property type="protein sequence ID" value="RZS99293.1"/>
    <property type="molecule type" value="Genomic_DNA"/>
</dbReference>
<evidence type="ECO:0000256" key="1">
    <source>
        <dbReference type="ARBA" id="ARBA00005091"/>
    </source>
</evidence>
<sequence length="204" mass="23173">MIKIVNYGSGNIQAILNIYKQLNVECYVANTPEELKGATKLILPGVGAFDETMDQLLKSGFQKELDRLVLEEKVPTMGICVGMQILAKNSEEGELKGLGYINGVVKKFDIDLFDEKPYLPHLGWNSIKPTKPHRIFENIDFDHGFYFLHTYYFSCESLENRLASTYYGNEFSSAVNNNNVFGMQFHPEKSHSNGIQLFKNFANL</sequence>
<dbReference type="Pfam" id="PF00117">
    <property type="entry name" value="GATase"/>
    <property type="match status" value="1"/>
</dbReference>
<keyword evidence="7 10" id="KW-0456">Lyase</keyword>
<dbReference type="InterPro" id="IPR010139">
    <property type="entry name" value="Imidazole-glycPsynth_HisH"/>
</dbReference>
<evidence type="ECO:0000313" key="13">
    <source>
        <dbReference type="EMBL" id="RZS99293.1"/>
    </source>
</evidence>
<dbReference type="SUPFAM" id="SSF52317">
    <property type="entry name" value="Class I glutamine amidotransferase-like"/>
    <property type="match status" value="1"/>
</dbReference>
<keyword evidence="4 10" id="KW-0378">Hydrolase</keyword>
<evidence type="ECO:0000256" key="9">
    <source>
        <dbReference type="ARBA" id="ARBA00049534"/>
    </source>
</evidence>
<dbReference type="GO" id="GO:0016829">
    <property type="term" value="F:lyase activity"/>
    <property type="evidence" value="ECO:0007669"/>
    <property type="project" value="UniProtKB-KW"/>
</dbReference>
<dbReference type="GO" id="GO:0005737">
    <property type="term" value="C:cytoplasm"/>
    <property type="evidence" value="ECO:0007669"/>
    <property type="project" value="UniProtKB-SubCell"/>
</dbReference>
<comment type="function">
    <text evidence="10">IGPS catalyzes the conversion of PRFAR and glutamine to IGP, AICAR and glutamate. The HisH subunit catalyzes the hydrolysis of glutamine to glutamate and ammonia as part of the synthesis of IGP and AICAR. The resulting ammonia molecule is channeled to the active site of HisF.</text>
</comment>
<keyword evidence="13" id="KW-0808">Transferase</keyword>
<dbReference type="Gene3D" id="3.40.50.880">
    <property type="match status" value="1"/>
</dbReference>
<dbReference type="NCBIfam" id="TIGR01855">
    <property type="entry name" value="IMP_synth_hisH"/>
    <property type="match status" value="1"/>
</dbReference>
<accession>A0A4Q7PFL6</accession>
<evidence type="ECO:0000313" key="14">
    <source>
        <dbReference type="Proteomes" id="UP000292262"/>
    </source>
</evidence>
<comment type="catalytic activity">
    <reaction evidence="9 10">
        <text>L-glutamine + H2O = L-glutamate + NH4(+)</text>
        <dbReference type="Rhea" id="RHEA:15889"/>
        <dbReference type="ChEBI" id="CHEBI:15377"/>
        <dbReference type="ChEBI" id="CHEBI:28938"/>
        <dbReference type="ChEBI" id="CHEBI:29985"/>
        <dbReference type="ChEBI" id="CHEBI:58359"/>
        <dbReference type="EC" id="3.5.1.2"/>
    </reaction>
</comment>
<feature type="domain" description="Glutamine amidotransferase" evidence="12">
    <location>
        <begin position="4"/>
        <end position="201"/>
    </location>
</feature>
<keyword evidence="3 10" id="KW-0028">Amino-acid biosynthesis</keyword>
<dbReference type="AlphaFoldDB" id="A0A4Q7PFL6"/>
<dbReference type="GO" id="GO:0000105">
    <property type="term" value="P:L-histidine biosynthetic process"/>
    <property type="evidence" value="ECO:0007669"/>
    <property type="project" value="UniProtKB-UniRule"/>
</dbReference>
<keyword evidence="6 10" id="KW-0368">Histidine biosynthesis</keyword>
<reference evidence="13 14" key="1">
    <citation type="submission" date="2019-02" db="EMBL/GenBank/DDBJ databases">
        <title>Genomic Encyclopedia of Type Strains, Phase IV (KMG-IV): sequencing the most valuable type-strain genomes for metagenomic binning, comparative biology and taxonomic classification.</title>
        <authorList>
            <person name="Goeker M."/>
        </authorList>
    </citation>
    <scope>NUCLEOTIDE SEQUENCE [LARGE SCALE GENOMIC DNA]</scope>
    <source>
        <strain evidence="13 14">DSM 17196</strain>
    </source>
</reference>
<evidence type="ECO:0000256" key="3">
    <source>
        <dbReference type="ARBA" id="ARBA00022605"/>
    </source>
</evidence>
<keyword evidence="10" id="KW-0963">Cytoplasm</keyword>
<dbReference type="PROSITE" id="PS51273">
    <property type="entry name" value="GATASE_TYPE_1"/>
    <property type="match status" value="1"/>
</dbReference>
<dbReference type="EC" id="4.3.2.10" evidence="10"/>
<comment type="subcellular location">
    <subcellularLocation>
        <location evidence="10">Cytoplasm</location>
    </subcellularLocation>
</comment>
<evidence type="ECO:0000256" key="10">
    <source>
        <dbReference type="HAMAP-Rule" id="MF_00278"/>
    </source>
</evidence>
<name>A0A4Q7PFL6_9FLAO</name>
<evidence type="ECO:0000256" key="6">
    <source>
        <dbReference type="ARBA" id="ARBA00023102"/>
    </source>
</evidence>
<comment type="subunit">
    <text evidence="2 10">Heterodimer of HisH and HisF.</text>
</comment>
<dbReference type="EC" id="3.5.1.2" evidence="10"/>
<proteinExistence type="inferred from homology"/>
<dbReference type="CDD" id="cd01748">
    <property type="entry name" value="GATase1_IGP_Synthase"/>
    <property type="match status" value="1"/>
</dbReference>
<dbReference type="GO" id="GO:0004359">
    <property type="term" value="F:glutaminase activity"/>
    <property type="evidence" value="ECO:0007669"/>
    <property type="project" value="UniProtKB-EC"/>
</dbReference>
<evidence type="ECO:0000259" key="12">
    <source>
        <dbReference type="Pfam" id="PF00117"/>
    </source>
</evidence>
<dbReference type="Proteomes" id="UP000292262">
    <property type="component" value="Unassembled WGS sequence"/>
</dbReference>
<comment type="caution">
    <text evidence="13">The sequence shown here is derived from an EMBL/GenBank/DDBJ whole genome shotgun (WGS) entry which is preliminary data.</text>
</comment>
<dbReference type="PIRSF" id="PIRSF000495">
    <property type="entry name" value="Amidotransf_hisH"/>
    <property type="match status" value="1"/>
</dbReference>
<dbReference type="InterPro" id="IPR029062">
    <property type="entry name" value="Class_I_gatase-like"/>
</dbReference>
<comment type="pathway">
    <text evidence="1 10">Amino-acid biosynthesis; L-histidine biosynthesis; L-histidine from 5-phospho-alpha-D-ribose 1-diphosphate: step 5/9.</text>
</comment>
<comment type="catalytic activity">
    <reaction evidence="8 10">
        <text>5-[(5-phospho-1-deoxy-D-ribulos-1-ylimino)methylamino]-1-(5-phospho-beta-D-ribosyl)imidazole-4-carboxamide + L-glutamine = D-erythro-1-(imidazol-4-yl)glycerol 3-phosphate + 5-amino-1-(5-phospho-beta-D-ribosyl)imidazole-4-carboxamide + L-glutamate + H(+)</text>
        <dbReference type="Rhea" id="RHEA:24793"/>
        <dbReference type="ChEBI" id="CHEBI:15378"/>
        <dbReference type="ChEBI" id="CHEBI:29985"/>
        <dbReference type="ChEBI" id="CHEBI:58278"/>
        <dbReference type="ChEBI" id="CHEBI:58359"/>
        <dbReference type="ChEBI" id="CHEBI:58475"/>
        <dbReference type="ChEBI" id="CHEBI:58525"/>
        <dbReference type="EC" id="4.3.2.10"/>
    </reaction>
</comment>
<feature type="active site" evidence="10 11">
    <location>
        <position position="188"/>
    </location>
</feature>
<dbReference type="PANTHER" id="PTHR42701">
    <property type="entry name" value="IMIDAZOLE GLYCEROL PHOSPHATE SYNTHASE SUBUNIT HISH"/>
    <property type="match status" value="1"/>
</dbReference>